<gene>
    <name evidence="1" type="ORF">SEA_MOJORITA_40</name>
</gene>
<dbReference type="Proteomes" id="UP000223242">
    <property type="component" value="Segment"/>
</dbReference>
<proteinExistence type="predicted"/>
<evidence type="ECO:0000313" key="1">
    <source>
        <dbReference type="EMBL" id="APD18681.1"/>
    </source>
</evidence>
<sequence>MRAFYRGYSARTGRRAAQVRRLHIMREDGPMPGRQGECGTTGWDVTHSPAVVLDPAPQTPPAGLAWCPRCVGLAAARTGLLDQWAAQLAAEVAR</sequence>
<dbReference type="EMBL" id="KY092482">
    <property type="protein sequence ID" value="APD18681.1"/>
    <property type="molecule type" value="Genomic_DNA"/>
</dbReference>
<accession>A0A1J0MCA4</accession>
<protein>
    <submittedName>
        <fullName evidence="1">Uncharacterized protein</fullName>
    </submittedName>
</protein>
<reference evidence="2" key="1">
    <citation type="submission" date="2016-11" db="EMBL/GenBank/DDBJ databases">
        <authorList>
            <person name="Jaros S."/>
            <person name="Januszkiewicz K."/>
            <person name="Wedrychowicz H."/>
        </authorList>
    </citation>
    <scope>NUCLEOTIDE SEQUENCE [LARGE SCALE GENOMIC DNA]</scope>
</reference>
<organism evidence="1 2">
    <name type="scientific">Streptomyces phage Mojorita</name>
    <dbReference type="NCBI Taxonomy" id="1920309"/>
    <lineage>
        <taxon>Viruses</taxon>
        <taxon>Duplodnaviria</taxon>
        <taxon>Heunggongvirae</taxon>
        <taxon>Uroviricota</taxon>
        <taxon>Caudoviricetes</taxon>
        <taxon>Picardvirus</taxon>
        <taxon>Picardvirus picard</taxon>
    </lineage>
</organism>
<evidence type="ECO:0000313" key="2">
    <source>
        <dbReference type="Proteomes" id="UP000223242"/>
    </source>
</evidence>
<name>A0A1J0MCA4_9CAUD</name>